<feature type="transmembrane region" description="Helical" evidence="1">
    <location>
        <begin position="127"/>
        <end position="148"/>
    </location>
</feature>
<feature type="transmembrane region" description="Helical" evidence="1">
    <location>
        <begin position="64"/>
        <end position="85"/>
    </location>
</feature>
<keyword evidence="3" id="KW-1185">Reference proteome</keyword>
<reference evidence="3" key="1">
    <citation type="journal article" date="2019" name="Int. J. Syst. Evol. Microbiol.">
        <title>The Global Catalogue of Microorganisms (GCM) 10K type strain sequencing project: providing services to taxonomists for standard genome sequencing and annotation.</title>
        <authorList>
            <consortium name="The Broad Institute Genomics Platform"/>
            <consortium name="The Broad Institute Genome Sequencing Center for Infectious Disease"/>
            <person name="Wu L."/>
            <person name="Ma J."/>
        </authorList>
    </citation>
    <scope>NUCLEOTIDE SEQUENCE [LARGE SCALE GENOMIC DNA]</scope>
    <source>
        <strain evidence="3">JCM 18063</strain>
    </source>
</reference>
<evidence type="ECO:0000256" key="1">
    <source>
        <dbReference type="SAM" id="Phobius"/>
    </source>
</evidence>
<organism evidence="2 3">
    <name type="scientific">Isoptericola chiayiensis</name>
    <dbReference type="NCBI Taxonomy" id="579446"/>
    <lineage>
        <taxon>Bacteria</taxon>
        <taxon>Bacillati</taxon>
        <taxon>Actinomycetota</taxon>
        <taxon>Actinomycetes</taxon>
        <taxon>Micrococcales</taxon>
        <taxon>Promicromonosporaceae</taxon>
        <taxon>Isoptericola</taxon>
    </lineage>
</organism>
<keyword evidence="1" id="KW-0472">Membrane</keyword>
<comment type="caution">
    <text evidence="2">The sequence shown here is derived from an EMBL/GenBank/DDBJ whole genome shotgun (WGS) entry which is preliminary data.</text>
</comment>
<dbReference type="RefSeq" id="WP_172153531.1">
    <property type="nucleotide sequence ID" value="NZ_BAABID010000001.1"/>
</dbReference>
<sequence>MDSRQDRVARLARLVLLASTSFGFAAGAHVVGGGALPSGLGLLVVLAVTLAATSVAARFRARTWWLVPFLAGLHAVLHHGFMLLAPGAHGTATAHAGHHALDARALAEAAAHGTTAVADVAHAGHGLGAGMLAAHAAAVVVTAVLLSAGERAGRLAHTVWTWLLPAVAGVFRPAPTARTTPVLAAAPALPRWVLLTTVAPRRGPPAPAAALA</sequence>
<gene>
    <name evidence="2" type="ORF">GCM10023216_00220</name>
</gene>
<dbReference type="EMBL" id="BAABID010000001">
    <property type="protein sequence ID" value="GAA4716379.1"/>
    <property type="molecule type" value="Genomic_DNA"/>
</dbReference>
<accession>A0ABP8XWN7</accession>
<evidence type="ECO:0000313" key="3">
    <source>
        <dbReference type="Proteomes" id="UP001500956"/>
    </source>
</evidence>
<name>A0ABP8XWN7_9MICO</name>
<proteinExistence type="predicted"/>
<dbReference type="Proteomes" id="UP001500956">
    <property type="component" value="Unassembled WGS sequence"/>
</dbReference>
<evidence type="ECO:0000313" key="2">
    <source>
        <dbReference type="EMBL" id="GAA4716379.1"/>
    </source>
</evidence>
<feature type="transmembrane region" description="Helical" evidence="1">
    <location>
        <begin position="12"/>
        <end position="32"/>
    </location>
</feature>
<protein>
    <recommendedName>
        <fullName evidence="4">Integral membrane protein</fullName>
    </recommendedName>
</protein>
<keyword evidence="1" id="KW-0812">Transmembrane</keyword>
<keyword evidence="1" id="KW-1133">Transmembrane helix</keyword>
<evidence type="ECO:0008006" key="4">
    <source>
        <dbReference type="Google" id="ProtNLM"/>
    </source>
</evidence>
<feature type="transmembrane region" description="Helical" evidence="1">
    <location>
        <begin position="38"/>
        <end position="57"/>
    </location>
</feature>